<evidence type="ECO:0008006" key="2">
    <source>
        <dbReference type="Google" id="ProtNLM"/>
    </source>
</evidence>
<sequence>MNTTKTINIGQKGIIEQDEPTGPKKRIVTATESFTNTYTNIPEEAYQYIEQLYKKNMVDIEKCNFIQQQIRQKLYGYRGQDTDKKIFDADRFIKLDQVLKLMIESKNQCYYCKECVQVLYENVREPKQWTLDRINNKMGHNEGNLLIACLNCNLRRRTMHTERYVFTKQLNIKKVDD</sequence>
<dbReference type="AlphaFoldDB" id="A0A6C0JJM1"/>
<dbReference type="Gene3D" id="3.30.40.220">
    <property type="match status" value="1"/>
</dbReference>
<accession>A0A6C0JJM1</accession>
<name>A0A6C0JJM1_9ZZZZ</name>
<reference evidence="1" key="1">
    <citation type="journal article" date="2020" name="Nature">
        <title>Giant virus diversity and host interactions through global metagenomics.</title>
        <authorList>
            <person name="Schulz F."/>
            <person name="Roux S."/>
            <person name="Paez-Espino D."/>
            <person name="Jungbluth S."/>
            <person name="Walsh D.A."/>
            <person name="Denef V.J."/>
            <person name="McMahon K.D."/>
            <person name="Konstantinidis K.T."/>
            <person name="Eloe-Fadrosh E.A."/>
            <person name="Kyrpides N.C."/>
            <person name="Woyke T."/>
        </authorList>
    </citation>
    <scope>NUCLEOTIDE SEQUENCE</scope>
    <source>
        <strain evidence="1">GVMAG-M-3300027708-5</strain>
    </source>
</reference>
<organism evidence="1">
    <name type="scientific">viral metagenome</name>
    <dbReference type="NCBI Taxonomy" id="1070528"/>
    <lineage>
        <taxon>unclassified sequences</taxon>
        <taxon>metagenomes</taxon>
        <taxon>organismal metagenomes</taxon>
    </lineage>
</organism>
<dbReference type="EMBL" id="MN740405">
    <property type="protein sequence ID" value="QHU04970.1"/>
    <property type="molecule type" value="Genomic_DNA"/>
</dbReference>
<protein>
    <recommendedName>
        <fullName evidence="2">HNH nuclease domain-containing protein</fullName>
    </recommendedName>
</protein>
<evidence type="ECO:0000313" key="1">
    <source>
        <dbReference type="EMBL" id="QHU04970.1"/>
    </source>
</evidence>
<proteinExistence type="predicted"/>